<dbReference type="Proteomes" id="UP001164712">
    <property type="component" value="Chromosome"/>
</dbReference>
<proteinExistence type="predicted"/>
<accession>A0ABY7HSX8</accession>
<organism evidence="1 2">
    <name type="scientific">Rouxiella chamberiensis</name>
    <dbReference type="NCBI Taxonomy" id="1513468"/>
    <lineage>
        <taxon>Bacteria</taxon>
        <taxon>Pseudomonadati</taxon>
        <taxon>Pseudomonadota</taxon>
        <taxon>Gammaproteobacteria</taxon>
        <taxon>Enterobacterales</taxon>
        <taxon>Yersiniaceae</taxon>
        <taxon>Rouxiella</taxon>
    </lineage>
</organism>
<dbReference type="RefSeq" id="WP_269128186.1">
    <property type="nucleotide sequence ID" value="NZ_CP114058.1"/>
</dbReference>
<reference evidence="1" key="1">
    <citation type="submission" date="2022-12" db="EMBL/GenBank/DDBJ databases">
        <title>Complete genome sequence of an Australian strain of Rouxiella badensis DAR84756 and resolution of the R. badensis DSM100043 and R. chamberiensis DSM28324 genomes.</title>
        <authorList>
            <person name="Paul S."/>
            <person name="Anderson P.J."/>
            <person name="Maynard G."/>
            <person name="Dyall-Smith M."/>
            <person name="Kudinha T."/>
        </authorList>
    </citation>
    <scope>NUCLEOTIDE SEQUENCE</scope>
    <source>
        <strain evidence="1">DSM 28324</strain>
    </source>
</reference>
<name>A0ABY7HSX8_9GAMM</name>
<sequence length="218" mass="24205">MVELPASLSLDKIDTFIRKVMMANSDQPLLLPVGKKNSAFGGIAVAVQSVNTWANLSLNKKLILKDSSIEDNDYLSDLINTPHKFTAAMMSKEISFSGSPDISIRRDINKLAKEAIESQSDNLFGQQHGRLCWYSFVDHSTKGFDSNFYNTSPLQHPEPKGYEQIRNIISAMVLRSSTVAGGQYILKMTALMISEGYFTNYSLIHMNMAVVLKIDTSG</sequence>
<dbReference type="EMBL" id="CP114058">
    <property type="protein sequence ID" value="WAT02097.1"/>
    <property type="molecule type" value="Genomic_DNA"/>
</dbReference>
<evidence type="ECO:0000313" key="1">
    <source>
        <dbReference type="EMBL" id="WAT02097.1"/>
    </source>
</evidence>
<gene>
    <name evidence="1" type="ORF">O1V66_05330</name>
</gene>
<keyword evidence="2" id="KW-1185">Reference proteome</keyword>
<evidence type="ECO:0000313" key="2">
    <source>
        <dbReference type="Proteomes" id="UP001164712"/>
    </source>
</evidence>
<protein>
    <submittedName>
        <fullName evidence="1">Uncharacterized protein</fullName>
    </submittedName>
</protein>